<keyword evidence="4" id="KW-1185">Reference proteome</keyword>
<dbReference type="InterPro" id="IPR027417">
    <property type="entry name" value="P-loop_NTPase"/>
</dbReference>
<dbReference type="Gene3D" id="1.25.40.10">
    <property type="entry name" value="Tetratricopeptide repeat domain"/>
    <property type="match status" value="1"/>
</dbReference>
<sequence length="714" mass="77533">MAVADGAVLRTAGRLPAEVTSFVGRRRECAEVRRLVESARLVTLLGMGGVGKTRLALRTAADVRHAFADGVRFVDLAAVQHAELLPQAVADALDLHDQTTRDPLDALTDHLAGRSVLLVLDTCEHLADACAMLAETVLRAGSGVRVLATSRQPLTIPGEHTMVVSPLDRPEQGEDEAVTLFAERAAAVVPGFAVTDDNRTDIVRLCHQLEGIPLAIELAAVRLRALPLDQLVARLGDRFALTGQRRTGQARHQTLRAAIRWSDELCTPAERLAWARLSIFADGFGLPEAEVVCADEAGPADEAAAAESVPADEVLDLVAGLVDKSVLTREPDGRYRMLDTLREYGAERLADSGETDRVQRRYLDHYLGLAERAEHELATSAQAGWFAWEAREHGNLRDLLDRAIRAGDARAARQLFAGFSPIWMGRGQLREIRMWADRVLALRRSPAEETARVVRMTLFCALVQGDLRAARPLLERLRQHSTTPAEQAYLTQLSGIHSLLEDDFVQGHRLLDEALEQHRDAANDDVLALITGLYATAARISVGDVPGAREIAEATISTCEDVGEEWCMCHALWARAGCRLMNGETTEAQADVLDLLRIAARLDARITVTAGLELAAACAYELGDYERAGRLYGAADGLRRAQGLTSIGGHLDALWDLAGDRLRERLGDNGFTTATADGDRLSFTERVSLGLDTPESTLSNRESSRGGGGSTRHS</sequence>
<dbReference type="Pfam" id="PF00931">
    <property type="entry name" value="NB-ARC"/>
    <property type="match status" value="1"/>
</dbReference>
<feature type="region of interest" description="Disordered" evidence="1">
    <location>
        <begin position="692"/>
        <end position="714"/>
    </location>
</feature>
<dbReference type="SUPFAM" id="SSF52540">
    <property type="entry name" value="P-loop containing nucleoside triphosphate hydrolases"/>
    <property type="match status" value="1"/>
</dbReference>
<evidence type="ECO:0000313" key="3">
    <source>
        <dbReference type="EMBL" id="MBO2446966.1"/>
    </source>
</evidence>
<gene>
    <name evidence="3" type="ORF">J4573_07680</name>
</gene>
<organism evidence="3 4">
    <name type="scientific">Actinomadura barringtoniae</name>
    <dbReference type="NCBI Taxonomy" id="1427535"/>
    <lineage>
        <taxon>Bacteria</taxon>
        <taxon>Bacillati</taxon>
        <taxon>Actinomycetota</taxon>
        <taxon>Actinomycetes</taxon>
        <taxon>Streptosporangiales</taxon>
        <taxon>Thermomonosporaceae</taxon>
        <taxon>Actinomadura</taxon>
    </lineage>
</organism>
<accession>A0A939P797</accession>
<evidence type="ECO:0000256" key="1">
    <source>
        <dbReference type="SAM" id="MobiDB-lite"/>
    </source>
</evidence>
<comment type="caution">
    <text evidence="3">The sequence shown here is derived from an EMBL/GenBank/DDBJ whole genome shotgun (WGS) entry which is preliminary data.</text>
</comment>
<dbReference type="InterPro" id="IPR002182">
    <property type="entry name" value="NB-ARC"/>
</dbReference>
<dbReference type="GO" id="GO:0043531">
    <property type="term" value="F:ADP binding"/>
    <property type="evidence" value="ECO:0007669"/>
    <property type="project" value="InterPro"/>
</dbReference>
<evidence type="ECO:0000259" key="2">
    <source>
        <dbReference type="Pfam" id="PF00931"/>
    </source>
</evidence>
<dbReference type="RefSeq" id="WP_208254580.1">
    <property type="nucleotide sequence ID" value="NZ_JAGEOJ010000003.1"/>
</dbReference>
<dbReference type="PANTHER" id="PTHR47691">
    <property type="entry name" value="REGULATOR-RELATED"/>
    <property type="match status" value="1"/>
</dbReference>
<dbReference type="Gene3D" id="3.40.50.300">
    <property type="entry name" value="P-loop containing nucleotide triphosphate hydrolases"/>
    <property type="match status" value="1"/>
</dbReference>
<dbReference type="AlphaFoldDB" id="A0A939P797"/>
<dbReference type="InterPro" id="IPR011990">
    <property type="entry name" value="TPR-like_helical_dom_sf"/>
</dbReference>
<feature type="domain" description="NB-ARC" evidence="2">
    <location>
        <begin position="37"/>
        <end position="152"/>
    </location>
</feature>
<reference evidence="3" key="1">
    <citation type="submission" date="2021-03" db="EMBL/GenBank/DDBJ databases">
        <authorList>
            <person name="Kanchanasin P."/>
            <person name="Saeng-In P."/>
            <person name="Phongsopitanun W."/>
            <person name="Yuki M."/>
            <person name="Kudo T."/>
            <person name="Ohkuma M."/>
            <person name="Tanasupawat S."/>
        </authorList>
    </citation>
    <scope>NUCLEOTIDE SEQUENCE</scope>
    <source>
        <strain evidence="3">GKU 128</strain>
    </source>
</reference>
<dbReference type="EMBL" id="JAGEOJ010000003">
    <property type="protein sequence ID" value="MBO2446966.1"/>
    <property type="molecule type" value="Genomic_DNA"/>
</dbReference>
<feature type="compositionally biased region" description="Gly residues" evidence="1">
    <location>
        <begin position="705"/>
        <end position="714"/>
    </location>
</feature>
<name>A0A939P797_9ACTN</name>
<dbReference type="Proteomes" id="UP000669179">
    <property type="component" value="Unassembled WGS sequence"/>
</dbReference>
<dbReference type="PANTHER" id="PTHR47691:SF3">
    <property type="entry name" value="HTH-TYPE TRANSCRIPTIONAL REGULATOR RV0890C-RELATED"/>
    <property type="match status" value="1"/>
</dbReference>
<protein>
    <submittedName>
        <fullName evidence="3">LuxR family transcriptional regulator</fullName>
    </submittedName>
</protein>
<proteinExistence type="predicted"/>
<dbReference type="PRINTS" id="PR00364">
    <property type="entry name" value="DISEASERSIST"/>
</dbReference>
<evidence type="ECO:0000313" key="4">
    <source>
        <dbReference type="Proteomes" id="UP000669179"/>
    </source>
</evidence>